<evidence type="ECO:0000256" key="5">
    <source>
        <dbReference type="SAM" id="MobiDB-lite"/>
    </source>
</evidence>
<dbReference type="PANTHER" id="PTHR17498:SF3">
    <property type="entry name" value="SEMINAL VESICLE SECRETORY PROTEIN 5"/>
    <property type="match status" value="1"/>
</dbReference>
<dbReference type="EMBL" id="AK007282">
    <property type="protein sequence ID" value="BAB24935.1"/>
    <property type="molecule type" value="mRNA"/>
</dbReference>
<dbReference type="AGR" id="MGI:98453"/>
<dbReference type="OMA" id="EMNPFET"/>
<evidence type="ECO:0000256" key="6">
    <source>
        <dbReference type="SAM" id="SignalP"/>
    </source>
</evidence>
<reference evidence="8" key="8">
    <citation type="journal article" date="2005" name="Science">
        <title>The Transcriptional Landscape of the Mammalian Genome.</title>
        <authorList>
            <consortium name="The FANTOM Consortium"/>
            <consortium name="Riken Genome Exploration Research Group and Genome Science Group (Genome Network Project Core Group)"/>
        </authorList>
    </citation>
    <scope>NUCLEOTIDE SEQUENCE</scope>
    <source>
        <strain evidence="8">C57BL/6J</strain>
        <tissue evidence="8">Testis</tissue>
    </source>
</reference>
<dbReference type="KEGG" id="mmu:20944"/>
<dbReference type="GO" id="GO:0005576">
    <property type="term" value="C:extracellular region"/>
    <property type="evidence" value="ECO:0007669"/>
    <property type="project" value="UniProtKB-SubCell"/>
</dbReference>
<protein>
    <submittedName>
        <fullName evidence="7">Seminal vesicle secretory protein 5</fullName>
    </submittedName>
</protein>
<feature type="signal peptide" evidence="6">
    <location>
        <begin position="1"/>
        <end position="21"/>
    </location>
</feature>
<dbReference type="CTD" id="20944"/>
<dbReference type="BioGRID-ORCS" id="20944">
    <property type="hits" value="1 hit in 76 CRISPR screens"/>
</dbReference>
<proteinExistence type="evidence at transcript level"/>
<reference evidence="8" key="4">
    <citation type="submission" date="2000-07" db="EMBL/GenBank/DDBJ databases">
        <authorList>
            <person name="Adachi J."/>
            <person name="Aizawa K."/>
            <person name="Akahira S."/>
            <person name="Akimura T."/>
            <person name="Arai A."/>
            <person name="Aono H."/>
            <person name="Arakawa T."/>
            <person name="Bono H."/>
            <person name="Carninci P."/>
            <person name="Fukuda S."/>
            <person name="Fukunishi Y."/>
            <person name="Furuno M."/>
            <person name="Hanagaki T."/>
            <person name="Hara A."/>
            <person name="Hayatsu N."/>
            <person name="Hiramoto K."/>
            <person name="Hiraoka T."/>
            <person name="Hori F."/>
            <person name="Imotani K."/>
            <person name="Ishii Y."/>
            <person name="Itoh M."/>
            <person name="Izawa M."/>
            <person name="Kasukawa T."/>
            <person name="Kato H."/>
            <person name="Kawai J."/>
            <person name="Kojima Y."/>
            <person name="Konno H."/>
            <person name="Kouda M."/>
            <person name="Koya S."/>
            <person name="Kurihara C."/>
            <person name="Matsuyama T."/>
            <person name="Miyazaki A."/>
            <person name="Nishi K."/>
            <person name="Nomura K."/>
            <person name="Numazaki R."/>
            <person name="Ohno M."/>
            <person name="Okazaki Y."/>
            <person name="Okido T."/>
            <person name="Owa C."/>
            <person name="Saito H."/>
            <person name="Saito R."/>
            <person name="Sakai C."/>
            <person name="Sakai K."/>
            <person name="Sano H."/>
            <person name="Sasaki D."/>
            <person name="Shibata K."/>
            <person name="Shibata Y."/>
            <person name="Shinagawa A."/>
            <person name="Shiraki T."/>
            <person name="Sogabe Y."/>
            <person name="Suzuki H."/>
            <person name="Tagami M."/>
            <person name="Tagawa A."/>
            <person name="Takahashi F."/>
            <person name="Tanaka T."/>
            <person name="Tejima Y."/>
            <person name="Toya T."/>
            <person name="Yamamura T."/>
            <person name="Yasunishi A."/>
            <person name="Yoshida K."/>
            <person name="Yoshino M."/>
            <person name="Muramatsu M."/>
            <person name="Hayashizaki Y."/>
        </authorList>
    </citation>
    <scope>NUCLEOTIDE SEQUENCE</scope>
    <source>
        <strain evidence="8">C57BL/6J</strain>
        <tissue evidence="8">Testis</tissue>
    </source>
</reference>
<gene>
    <name evidence="7 9" type="primary">Svs5</name>
</gene>
<dbReference type="VEuPathDB" id="HostDB:ENSMUSG00000017004"/>
<dbReference type="OrthoDB" id="9634879at2759"/>
<dbReference type="RefSeq" id="NP_033327.1">
    <property type="nucleotide sequence ID" value="NM_009301.2"/>
</dbReference>
<dbReference type="DNASU" id="20944"/>
<dbReference type="MGI" id="MGI:98453">
    <property type="gene designation" value="Svs5"/>
</dbReference>
<evidence type="ECO:0000313" key="8">
    <source>
        <dbReference type="EMBL" id="BAB24935.1"/>
    </source>
</evidence>
<comment type="subcellular location">
    <subcellularLocation>
        <location evidence="1">Secreted</location>
        <location evidence="1">Extracellular space</location>
    </subcellularLocation>
</comment>
<comment type="similarity">
    <text evidence="2">Belongs to the SVP2/SVP5/SVP6 family.</text>
</comment>
<name>Q545K7_MOUSE</name>
<reference evidence="8" key="2">
    <citation type="journal article" date="2000" name="Genome Res.">
        <title>Normalization and subtraction of cap-trapper-selected cDNAs to prepare full-length cDNA libraries for rapid discovery of new genes.</title>
        <authorList>
            <person name="Carninci P."/>
            <person name="Shibata Y."/>
            <person name="Hayatsu N."/>
            <person name="Sugahara Y."/>
            <person name="Shibata K."/>
            <person name="Itoh M."/>
            <person name="Konno H."/>
            <person name="Okazaki Y."/>
            <person name="Muramatsu M."/>
            <person name="Hayashizaki Y."/>
        </authorList>
    </citation>
    <scope>NUCLEOTIDE SEQUENCE</scope>
    <source>
        <strain evidence="8">C57BL/6J</strain>
        <tissue evidence="8">Testis</tissue>
    </source>
</reference>
<evidence type="ECO:0000313" key="9">
    <source>
        <dbReference type="MGI" id="MGI:98453"/>
    </source>
</evidence>
<dbReference type="GeneID" id="20944"/>
<dbReference type="InterPro" id="IPR035409">
    <property type="entry name" value="Svs4/5/6"/>
</dbReference>
<feature type="chain" id="PRO_5014309569" evidence="6">
    <location>
        <begin position="22"/>
        <end position="122"/>
    </location>
</feature>
<evidence type="ECO:0000256" key="2">
    <source>
        <dbReference type="ARBA" id="ARBA00010238"/>
    </source>
</evidence>
<reference evidence="7" key="7">
    <citation type="journal article" date="2004" name="Genome Res.">
        <title>The status, quality, and expansion of the NIH full-length cDNA project: the Mammalian Gene Collection (MGC).</title>
        <authorList>
            <consortium name="The MGC Project Team"/>
            <person name="Gerhard D.S."/>
            <person name="Wagner L."/>
            <person name="Feingold E.A."/>
            <person name="Shenmen C.M."/>
            <person name="Grouse L.H."/>
            <person name="Schuler G."/>
            <person name="Klein S.L."/>
            <person name="Old S."/>
            <person name="Rasooly R."/>
            <person name="Good P."/>
            <person name="Guyer M."/>
            <person name="Peck A.M."/>
            <person name="Derge J.G."/>
            <person name="Lipman D."/>
            <person name="Collins F.S."/>
            <person name="Jang W."/>
            <person name="Sherry S."/>
            <person name="Feolo M."/>
            <person name="Misquitta L."/>
            <person name="Lee E."/>
            <person name="Rotmistrovsky K."/>
            <person name="Greenhut S.F."/>
            <person name="Schaefer C.F."/>
            <person name="Buetow K."/>
            <person name="Bonner T.I."/>
            <person name="Haussler D."/>
            <person name="Kent J."/>
            <person name="Kiekhaus M."/>
            <person name="Furey T."/>
            <person name="Brent M."/>
            <person name="Prange C."/>
            <person name="Schreiber K."/>
            <person name="Shapiro N."/>
            <person name="Bhat N.K."/>
            <person name="Hopkins R.F."/>
            <person name="Hsie F."/>
            <person name="Driscoll T."/>
            <person name="Soares M.B."/>
            <person name="Casavant T.L."/>
            <person name="Scheetz T.E."/>
            <person name="Brown-stein M.J."/>
            <person name="Usdin T.B."/>
            <person name="Toshiyuki S."/>
            <person name="Carninci P."/>
            <person name="Piao Y."/>
            <person name="Dudekula D.B."/>
            <person name="Ko M.S."/>
            <person name="Kawakami K."/>
            <person name="Suzuki Y."/>
            <person name="Sugano S."/>
            <person name="Gruber C.E."/>
            <person name="Smith M.R."/>
            <person name="Simmons B."/>
            <person name="Moore T."/>
            <person name="Waterman R."/>
            <person name="Johnson S.L."/>
            <person name="Ruan Y."/>
            <person name="Wei C.L."/>
            <person name="Mathavan S."/>
            <person name="Gunaratne P.H."/>
            <person name="Wu J."/>
            <person name="Garcia A.M."/>
            <person name="Hulyk S.W."/>
            <person name="Fuh E."/>
            <person name="Yuan Y."/>
            <person name="Sneed A."/>
            <person name="Kowis C."/>
            <person name="Hodgson A."/>
            <person name="Muzny D.M."/>
            <person name="McPherson J."/>
            <person name="Gibbs R.A."/>
            <person name="Fahey J."/>
            <person name="Helton E."/>
            <person name="Ketteman M."/>
            <person name="Madan A."/>
            <person name="Rodrigues S."/>
            <person name="Sanchez A."/>
            <person name="Whiting M."/>
            <person name="Madari A."/>
            <person name="Young A.C."/>
            <person name="Wetherby K.D."/>
            <person name="Granite S.J."/>
            <person name="Kwong P.N."/>
            <person name="Brinkley C.P."/>
            <person name="Pearson R.L."/>
            <person name="Bouffard G.G."/>
            <person name="Blakesly R.W."/>
            <person name="Green E.D."/>
            <person name="Dickson M.C."/>
            <person name="Rodriguez A.C."/>
            <person name="Grimwood J."/>
            <person name="Schmutz J."/>
            <person name="Myers R.M."/>
            <person name="Butterfield Y.S."/>
            <person name="Griffith M."/>
            <person name="Griffith O.L."/>
            <person name="Krzywinski M.I."/>
            <person name="Liao N."/>
            <person name="Morin R."/>
            <person name="Morrin R."/>
            <person name="Palmquist D."/>
            <person name="Petrescu A.S."/>
            <person name="Skalska U."/>
            <person name="Smailus D.E."/>
            <person name="Stott J.M."/>
            <person name="Schnerch A."/>
            <person name="Schein J.E."/>
            <person name="Jones S.J."/>
            <person name="Holt R.A."/>
            <person name="Baross A."/>
            <person name="Marra M.A."/>
            <person name="Clifton S."/>
            <person name="Makowski K.A."/>
            <person name="Bosak S."/>
            <person name="Malek J."/>
        </authorList>
    </citation>
    <scope>NUCLEOTIDE SEQUENCE [LARGE SCALE MRNA]</scope>
    <source>
        <tissue evidence="7">PCR rescued clones</tissue>
    </source>
</reference>
<dbReference type="Pfam" id="PF17381">
    <property type="entry name" value="Svs_4_5_6"/>
    <property type="match status" value="1"/>
</dbReference>
<dbReference type="ExpressionAtlas" id="Q545K7">
    <property type="expression patterns" value="baseline and differential"/>
</dbReference>
<feature type="region of interest" description="Disordered" evidence="5">
    <location>
        <begin position="23"/>
        <end position="122"/>
    </location>
</feature>
<dbReference type="AlphaFoldDB" id="Q545K7"/>
<keyword evidence="3" id="KW-0964">Secreted</keyword>
<dbReference type="HOGENOM" id="CLU_2025961_0_0_1"/>
<sequence length="122" mass="13019">MSPTSFFLLTLLLVLVTEARGARERFSQSAEDPSSSHMGIKIRAGGSGSGSAMEEYSVSENSWSNFKSKHPSSISSESFHEESSSSSEMSSSGGHFGLKMRGSQAGGGMSSFKTRVKSRILK</sequence>
<dbReference type="PANTHER" id="PTHR17498">
    <property type="entry name" value="SEMINAL VESICLE SECRETORY PROTEIN 6-RELATED"/>
    <property type="match status" value="1"/>
</dbReference>
<evidence type="ECO:0000256" key="3">
    <source>
        <dbReference type="ARBA" id="ARBA00022525"/>
    </source>
</evidence>
<reference evidence="8" key="9">
    <citation type="journal article" date="2005" name="Science">
        <title>Antisense Transcription in the Mammalian Transcriptome.</title>
        <authorList>
            <consortium name="RIKEN Genome Exploration Research Group and Genome Science Group (Genome Network Project Core Group) and the FANTOM Consortium"/>
        </authorList>
    </citation>
    <scope>NUCLEOTIDE SEQUENCE</scope>
    <source>
        <strain evidence="8">C57BL/6J</strain>
        <tissue evidence="8">Testis</tissue>
    </source>
</reference>
<dbReference type="EMBL" id="BC114349">
    <property type="protein sequence ID" value="AAI14350.1"/>
    <property type="molecule type" value="mRNA"/>
</dbReference>
<evidence type="ECO:0000256" key="1">
    <source>
        <dbReference type="ARBA" id="ARBA00004239"/>
    </source>
</evidence>
<evidence type="ECO:0000256" key="4">
    <source>
        <dbReference type="ARBA" id="ARBA00022729"/>
    </source>
</evidence>
<organism evidence="8">
    <name type="scientific">Mus musculus</name>
    <name type="common">Mouse</name>
    <dbReference type="NCBI Taxonomy" id="10090"/>
    <lineage>
        <taxon>Eukaryota</taxon>
        <taxon>Metazoa</taxon>
        <taxon>Chordata</taxon>
        <taxon>Craniata</taxon>
        <taxon>Vertebrata</taxon>
        <taxon>Euteleostomi</taxon>
        <taxon>Mammalia</taxon>
        <taxon>Eutheria</taxon>
        <taxon>Euarchontoglires</taxon>
        <taxon>Glires</taxon>
        <taxon>Rodentia</taxon>
        <taxon>Myomorpha</taxon>
        <taxon>Muroidea</taxon>
        <taxon>Muridae</taxon>
        <taxon>Murinae</taxon>
        <taxon>Mus</taxon>
        <taxon>Mus</taxon>
    </lineage>
</organism>
<evidence type="ECO:0000313" key="7">
    <source>
        <dbReference type="EMBL" id="AAI14350.1"/>
    </source>
</evidence>
<keyword evidence="4 6" id="KW-0732">Signal</keyword>
<reference evidence="8" key="3">
    <citation type="journal article" date="2000" name="Genome Res.">
        <title>RIKEN integrated sequence analysis (RISA) system--384-format sequencing pipeline with 384 multicapillary sequencer.</title>
        <authorList>
            <person name="Shibata K."/>
            <person name="Itoh M."/>
            <person name="Aizawa K."/>
            <person name="Nagaoka S."/>
            <person name="Sasaki N."/>
            <person name="Carninci P."/>
            <person name="Konno H."/>
            <person name="Akiyama J."/>
            <person name="Nishi K."/>
            <person name="Kitsunai T."/>
            <person name="Tashiro H."/>
            <person name="Itoh M."/>
            <person name="Sumi N."/>
            <person name="Ishii Y."/>
            <person name="Nakamura S."/>
            <person name="Hazama M."/>
            <person name="Nishine T."/>
            <person name="Harada A."/>
            <person name="Yamamoto R."/>
            <person name="Matsumoto H."/>
            <person name="Sakaguchi S."/>
            <person name="Ikegami T."/>
            <person name="Kashiwagi K."/>
            <person name="Fujiwake S."/>
            <person name="Inoue K."/>
            <person name="Togawa Y."/>
            <person name="Izawa M."/>
            <person name="Ohara E."/>
            <person name="Watahiki M."/>
            <person name="Yoneda Y."/>
            <person name="Ishikawa T."/>
            <person name="Ozawa K."/>
            <person name="Tanaka T."/>
            <person name="Matsuura S."/>
            <person name="Kawai J."/>
            <person name="Okazaki Y."/>
            <person name="Muramatsu M."/>
            <person name="Inoue Y."/>
            <person name="Kira A."/>
            <person name="Hayashizaki Y."/>
        </authorList>
    </citation>
    <scope>NUCLEOTIDE SEQUENCE</scope>
    <source>
        <strain evidence="8">C57BL/6J</strain>
        <tissue evidence="8">Testis</tissue>
    </source>
</reference>
<accession>Q545K7</accession>
<reference evidence="8" key="6">
    <citation type="journal article" date="2002" name="Nature">
        <title>Analysis of the mouse transcriptome based on functional annotation of 60,770 full-length cDNAs.</title>
        <authorList>
            <consortium name="The FANTOM Consortium and the RIKEN Genome Exploration Research Group Phase I and II Team"/>
        </authorList>
    </citation>
    <scope>NUCLEOTIDE SEQUENCE</scope>
    <source>
        <strain evidence="8">C57BL/6J</strain>
        <tissue evidence="8">Testis</tissue>
    </source>
</reference>
<reference evidence="8" key="1">
    <citation type="journal article" date="1999" name="Methods Enzymol.">
        <title>High-efficiency full-length cDNA cloning.</title>
        <authorList>
            <person name="Carninci P."/>
            <person name="Hayashizaki Y."/>
        </authorList>
    </citation>
    <scope>NUCLEOTIDE SEQUENCE</scope>
    <source>
        <strain evidence="8">C57BL/6J</strain>
        <tissue evidence="8">Testis</tissue>
    </source>
</reference>
<feature type="compositionally biased region" description="Polar residues" evidence="5">
    <location>
        <begin position="27"/>
        <end position="37"/>
    </location>
</feature>
<reference evidence="8" key="5">
    <citation type="journal article" date="2001" name="Nature">
        <title>Functional annotation of a full-length mouse cDNA collection.</title>
        <authorList>
            <consortium name="The RIKEN Genome Exploration Research Group Phase II Team and the FANTOM Consortium"/>
        </authorList>
    </citation>
    <scope>NUCLEOTIDE SEQUENCE</scope>
    <source>
        <strain evidence="8">C57BL/6J</strain>
        <tissue evidence="8">Testis</tissue>
    </source>
</reference>